<evidence type="ECO:0000256" key="1">
    <source>
        <dbReference type="SAM" id="SignalP"/>
    </source>
</evidence>
<accession>A0ABS1JJW6</accession>
<organism evidence="2 3">
    <name type="scientific">Ramlibacter alkalitolerans</name>
    <dbReference type="NCBI Taxonomy" id="2039631"/>
    <lineage>
        <taxon>Bacteria</taxon>
        <taxon>Pseudomonadati</taxon>
        <taxon>Pseudomonadota</taxon>
        <taxon>Betaproteobacteria</taxon>
        <taxon>Burkholderiales</taxon>
        <taxon>Comamonadaceae</taxon>
        <taxon>Ramlibacter</taxon>
    </lineage>
</organism>
<feature type="signal peptide" evidence="1">
    <location>
        <begin position="1"/>
        <end position="21"/>
    </location>
</feature>
<dbReference type="EMBL" id="JAEQND010000002">
    <property type="protein sequence ID" value="MBL0424110.1"/>
    <property type="molecule type" value="Genomic_DNA"/>
</dbReference>
<evidence type="ECO:0000313" key="3">
    <source>
        <dbReference type="Proteomes" id="UP000622707"/>
    </source>
</evidence>
<comment type="caution">
    <text evidence="2">The sequence shown here is derived from an EMBL/GenBank/DDBJ whole genome shotgun (WGS) entry which is preliminary data.</text>
</comment>
<sequence length="103" mass="10304">MKRSHASLLLLAGVFATSAFAQQGMVKVDLGTVADALAKNINVEVDKIPTSVQLPVGVAAGACGVPAAKLAPAGSDMAACQATSTSSALEELVAKQVKTAPKQ</sequence>
<evidence type="ECO:0000313" key="2">
    <source>
        <dbReference type="EMBL" id="MBL0424110.1"/>
    </source>
</evidence>
<dbReference type="RefSeq" id="WP_201687360.1">
    <property type="nucleotide sequence ID" value="NZ_JAEQND010000002.1"/>
</dbReference>
<gene>
    <name evidence="2" type="ORF">JI746_03235</name>
</gene>
<protein>
    <submittedName>
        <fullName evidence="2">Uncharacterized protein</fullName>
    </submittedName>
</protein>
<reference evidence="2 3" key="1">
    <citation type="journal article" date="2017" name="Int. J. Syst. Evol. Microbiol.">
        <title>Ramlibacter alkalitolerans sp. nov., alkali-tolerant bacterium isolated from soil of ginseng.</title>
        <authorList>
            <person name="Lee D.H."/>
            <person name="Cha C.J."/>
        </authorList>
    </citation>
    <scope>NUCLEOTIDE SEQUENCE [LARGE SCALE GENOMIC DNA]</scope>
    <source>
        <strain evidence="2 3">KACC 19305</strain>
    </source>
</reference>
<keyword evidence="1" id="KW-0732">Signal</keyword>
<dbReference type="Proteomes" id="UP000622707">
    <property type="component" value="Unassembled WGS sequence"/>
</dbReference>
<feature type="chain" id="PRO_5046542712" evidence="1">
    <location>
        <begin position="22"/>
        <end position="103"/>
    </location>
</feature>
<keyword evidence="3" id="KW-1185">Reference proteome</keyword>
<proteinExistence type="predicted"/>
<name>A0ABS1JJW6_9BURK</name>